<evidence type="ECO:0000256" key="1">
    <source>
        <dbReference type="SAM" id="MobiDB-lite"/>
    </source>
</evidence>
<feature type="compositionally biased region" description="Pro residues" evidence="1">
    <location>
        <begin position="1"/>
        <end position="15"/>
    </location>
</feature>
<evidence type="ECO:0000313" key="3">
    <source>
        <dbReference type="Proteomes" id="UP000054477"/>
    </source>
</evidence>
<gene>
    <name evidence="2" type="ORF">K443DRAFT_89144</name>
</gene>
<organism evidence="2 3">
    <name type="scientific">Laccaria amethystina LaAM-08-1</name>
    <dbReference type="NCBI Taxonomy" id="1095629"/>
    <lineage>
        <taxon>Eukaryota</taxon>
        <taxon>Fungi</taxon>
        <taxon>Dikarya</taxon>
        <taxon>Basidiomycota</taxon>
        <taxon>Agaricomycotina</taxon>
        <taxon>Agaricomycetes</taxon>
        <taxon>Agaricomycetidae</taxon>
        <taxon>Agaricales</taxon>
        <taxon>Agaricineae</taxon>
        <taxon>Hydnangiaceae</taxon>
        <taxon>Laccaria</taxon>
    </lineage>
</organism>
<dbReference type="PANTHER" id="PTHR34213:SF2">
    <property type="entry name" value="NUCLEAR TRANSPORT FACTOR 2 (NTF2) FAMILY PROTEIN"/>
    <property type="match status" value="1"/>
</dbReference>
<dbReference type="SUPFAM" id="SSF54427">
    <property type="entry name" value="NTF2-like"/>
    <property type="match status" value="1"/>
</dbReference>
<name>A0A0C9X2W5_9AGAR</name>
<evidence type="ECO:0000313" key="2">
    <source>
        <dbReference type="EMBL" id="KIK06470.1"/>
    </source>
</evidence>
<reference evidence="3" key="2">
    <citation type="submission" date="2015-01" db="EMBL/GenBank/DDBJ databases">
        <title>Evolutionary Origins and Diversification of the Mycorrhizal Mutualists.</title>
        <authorList>
            <consortium name="DOE Joint Genome Institute"/>
            <consortium name="Mycorrhizal Genomics Consortium"/>
            <person name="Kohler A."/>
            <person name="Kuo A."/>
            <person name="Nagy L.G."/>
            <person name="Floudas D."/>
            <person name="Copeland A."/>
            <person name="Barry K.W."/>
            <person name="Cichocki N."/>
            <person name="Veneault-Fourrey C."/>
            <person name="LaButti K."/>
            <person name="Lindquist E.A."/>
            <person name="Lipzen A."/>
            <person name="Lundell T."/>
            <person name="Morin E."/>
            <person name="Murat C."/>
            <person name="Riley R."/>
            <person name="Ohm R."/>
            <person name="Sun H."/>
            <person name="Tunlid A."/>
            <person name="Henrissat B."/>
            <person name="Grigoriev I.V."/>
            <person name="Hibbett D.S."/>
            <person name="Martin F."/>
        </authorList>
    </citation>
    <scope>NUCLEOTIDE SEQUENCE [LARGE SCALE GENOMIC DNA]</scope>
    <source>
        <strain evidence="3">LaAM-08-1</strain>
    </source>
</reference>
<proteinExistence type="predicted"/>
<keyword evidence="3" id="KW-1185">Reference proteome</keyword>
<dbReference type="InterPro" id="IPR032710">
    <property type="entry name" value="NTF2-like_dom_sf"/>
</dbReference>
<dbReference type="OrthoDB" id="2400485at2759"/>
<sequence length="220" mass="24959">MSSEASPPPRSPSPPSQTFHPSILPHSVPTPALVESVAGGAHYSGVRVDSDTQLKHHRTNSSHQSPAEVNIDHRHVLDDLKELFCCRPTREIFDRSWNRDAVYEDPLSKCYGYAEYAAQWFALAKLCSQSETLSSRVMSTTSIPNRIIYHQVQEYTLRFWNRKKTIESIVVVDLDENNKITHLVDQWGGNEMPSWFGASFLRVVNAKTAPWLFHVPKLST</sequence>
<dbReference type="HOGENOM" id="CLU_1312811_0_0_1"/>
<dbReference type="PANTHER" id="PTHR34213">
    <property type="entry name" value="NUCLEAR TRANSPORT FACTOR 2 (NTF2) FAMILY PROTEIN"/>
    <property type="match status" value="1"/>
</dbReference>
<dbReference type="AlphaFoldDB" id="A0A0C9X2W5"/>
<reference evidence="2 3" key="1">
    <citation type="submission" date="2014-04" db="EMBL/GenBank/DDBJ databases">
        <authorList>
            <consortium name="DOE Joint Genome Institute"/>
            <person name="Kuo A."/>
            <person name="Kohler A."/>
            <person name="Nagy L.G."/>
            <person name="Floudas D."/>
            <person name="Copeland A."/>
            <person name="Barry K.W."/>
            <person name="Cichocki N."/>
            <person name="Veneault-Fourrey C."/>
            <person name="LaButti K."/>
            <person name="Lindquist E.A."/>
            <person name="Lipzen A."/>
            <person name="Lundell T."/>
            <person name="Morin E."/>
            <person name="Murat C."/>
            <person name="Sun H."/>
            <person name="Tunlid A."/>
            <person name="Henrissat B."/>
            <person name="Grigoriev I.V."/>
            <person name="Hibbett D.S."/>
            <person name="Martin F."/>
            <person name="Nordberg H.P."/>
            <person name="Cantor M.N."/>
            <person name="Hua S.X."/>
        </authorList>
    </citation>
    <scope>NUCLEOTIDE SEQUENCE [LARGE SCALE GENOMIC DNA]</scope>
    <source>
        <strain evidence="2 3">LaAM-08-1</strain>
    </source>
</reference>
<dbReference type="STRING" id="1095629.A0A0C9X2W5"/>
<accession>A0A0C9X2W5</accession>
<feature type="region of interest" description="Disordered" evidence="1">
    <location>
        <begin position="1"/>
        <end position="25"/>
    </location>
</feature>
<dbReference type="EMBL" id="KN838552">
    <property type="protein sequence ID" value="KIK06470.1"/>
    <property type="molecule type" value="Genomic_DNA"/>
</dbReference>
<protein>
    <submittedName>
        <fullName evidence="2">Uncharacterized protein</fullName>
    </submittedName>
</protein>
<dbReference type="Proteomes" id="UP000054477">
    <property type="component" value="Unassembled WGS sequence"/>
</dbReference>